<accession>A0A212KMA7</accession>
<dbReference type="EMBL" id="FLUO01000003">
    <property type="protein sequence ID" value="SBW12788.1"/>
    <property type="molecule type" value="Genomic_DNA"/>
</dbReference>
<gene>
    <name evidence="2" type="ORF">KL86APRO_30279</name>
</gene>
<name>A0A212KMA7_9PROT</name>
<reference evidence="2" key="1">
    <citation type="submission" date="2016-04" db="EMBL/GenBank/DDBJ databases">
        <authorList>
            <person name="Evans L.H."/>
            <person name="Alamgir A."/>
            <person name="Owens N."/>
            <person name="Weber N.D."/>
            <person name="Virtaneva K."/>
            <person name="Barbian K."/>
            <person name="Babar A."/>
            <person name="Rosenke K."/>
        </authorList>
    </citation>
    <scope>NUCLEOTIDE SEQUENCE</scope>
    <source>
        <strain evidence="2">86</strain>
    </source>
</reference>
<feature type="region of interest" description="Disordered" evidence="1">
    <location>
        <begin position="112"/>
        <end position="131"/>
    </location>
</feature>
<proteinExistence type="predicted"/>
<dbReference type="InterPro" id="IPR006311">
    <property type="entry name" value="TAT_signal"/>
</dbReference>
<protein>
    <submittedName>
        <fullName evidence="2">Uncharacterized protein</fullName>
    </submittedName>
</protein>
<organism evidence="2">
    <name type="scientific">uncultured Alphaproteobacteria bacterium</name>
    <dbReference type="NCBI Taxonomy" id="91750"/>
    <lineage>
        <taxon>Bacteria</taxon>
        <taxon>Pseudomonadati</taxon>
        <taxon>Pseudomonadota</taxon>
        <taxon>Alphaproteobacteria</taxon>
        <taxon>environmental samples</taxon>
    </lineage>
</organism>
<evidence type="ECO:0000256" key="1">
    <source>
        <dbReference type="SAM" id="MobiDB-lite"/>
    </source>
</evidence>
<evidence type="ECO:0000313" key="2">
    <source>
        <dbReference type="EMBL" id="SBW12788.1"/>
    </source>
</evidence>
<dbReference type="PROSITE" id="PS51318">
    <property type="entry name" value="TAT"/>
    <property type="match status" value="1"/>
</dbReference>
<dbReference type="AlphaFoldDB" id="A0A212KMA7"/>
<sequence>MTESPSPARAAVRRRFLDALAETGSVRAAAAASGRPRGAWLVLRGRDPGFARAWDEALDSYVELLEAEADRRAVGGEAEPVFYGGKQVGVRTRASDSLLMFRLKALKPQRYKGAADEPEPLTVKIRDFSEE</sequence>